<keyword evidence="2" id="KW-1185">Reference proteome</keyword>
<evidence type="ECO:0000313" key="2">
    <source>
        <dbReference type="Proteomes" id="UP000467841"/>
    </source>
</evidence>
<evidence type="ECO:0000313" key="1">
    <source>
        <dbReference type="EMBL" id="CAA7016753.1"/>
    </source>
</evidence>
<sequence>MNSFNCDACGRVDNWKMDIDIWDGKDVQGEDEDISNSEDVVSSSLVVVNGKTTIHHFSHQHDLMNFASTMMITKMNVDAKHASIPSSLAVFSVARNVILHSTTHVQVFLGRWTTFFTAIR</sequence>
<dbReference type="EMBL" id="CACVBM020000255">
    <property type="protein sequence ID" value="CAA7016753.1"/>
    <property type="molecule type" value="Genomic_DNA"/>
</dbReference>
<name>A0A6D2HMX1_9BRAS</name>
<dbReference type="Proteomes" id="UP000467841">
    <property type="component" value="Unassembled WGS sequence"/>
</dbReference>
<comment type="caution">
    <text evidence="1">The sequence shown here is derived from an EMBL/GenBank/DDBJ whole genome shotgun (WGS) entry which is preliminary data.</text>
</comment>
<protein>
    <submittedName>
        <fullName evidence="1">Uncharacterized protein</fullName>
    </submittedName>
</protein>
<reference evidence="1" key="1">
    <citation type="submission" date="2020-01" db="EMBL/GenBank/DDBJ databases">
        <authorList>
            <person name="Mishra B."/>
        </authorList>
    </citation>
    <scope>NUCLEOTIDE SEQUENCE [LARGE SCALE GENOMIC DNA]</scope>
</reference>
<accession>A0A6D2HMX1</accession>
<dbReference type="AlphaFoldDB" id="A0A6D2HMX1"/>
<gene>
    <name evidence="1" type="ORF">MERR_LOCUS3988</name>
</gene>
<organism evidence="1 2">
    <name type="scientific">Microthlaspi erraticum</name>
    <dbReference type="NCBI Taxonomy" id="1685480"/>
    <lineage>
        <taxon>Eukaryota</taxon>
        <taxon>Viridiplantae</taxon>
        <taxon>Streptophyta</taxon>
        <taxon>Embryophyta</taxon>
        <taxon>Tracheophyta</taxon>
        <taxon>Spermatophyta</taxon>
        <taxon>Magnoliopsida</taxon>
        <taxon>eudicotyledons</taxon>
        <taxon>Gunneridae</taxon>
        <taxon>Pentapetalae</taxon>
        <taxon>rosids</taxon>
        <taxon>malvids</taxon>
        <taxon>Brassicales</taxon>
        <taxon>Brassicaceae</taxon>
        <taxon>Coluteocarpeae</taxon>
        <taxon>Microthlaspi</taxon>
    </lineage>
</organism>
<proteinExistence type="predicted"/>